<evidence type="ECO:0000313" key="3">
    <source>
        <dbReference type="Proteomes" id="UP000053424"/>
    </source>
</evidence>
<name>A0A0C3BY19_HEBCY</name>
<keyword evidence="3" id="KW-1185">Reference proteome</keyword>
<evidence type="ECO:0008006" key="4">
    <source>
        <dbReference type="Google" id="ProtNLM"/>
    </source>
</evidence>
<sequence length="528" mass="60126">MSLQVPSLSGCQCKATKVLRPDRCIMPDGKPCSACTEDIQLERQLQDLEKLAQEIHAKRRALRTTMNQNHDRSLIPKFPPEIASRVFFHYSLASLRLDTYAKINTLFLGAVCHKWRELAWATPELWTSINVGQKLIHQWSLSAGLLFSEWLERSGTLPLSIRFLDPINNDSANDVYRVVMDLLNKHSARWYDVYLDIPARHLHRFSRLSQENCVLVRLVLSLGACSNDISPPEAALSTFSMNCSPRELKLVSLSLKYVDIRWNNLTIVYLASLRANEFFEVLRRSPHLTTITLLKIEPPSSTFTIPTSRIPYPRVRSFELLNVGDATVLTQLLKSVSFPSLDKWTLSACAFPLESMISFIETSSFSLKTFQMVGNRHVSNQIHNLLRHLPTLEILSLRFRFHYIRVHNPPSDDDPEKESFFKLLCSPDDTAFLPRLQTLKFGYDLAVPLDAIPQLFTAGHRRSLEVEVDHEGSLTTIADSLAERFLGLVDEGFNVRVLRCGKVDMLEEYKVKRRSRVEESSGSAGVLT</sequence>
<dbReference type="InterPro" id="IPR032675">
    <property type="entry name" value="LRR_dom_sf"/>
</dbReference>
<gene>
    <name evidence="2" type="ORF">M413DRAFT_282669</name>
</gene>
<dbReference type="OrthoDB" id="2269034at2759"/>
<feature type="coiled-coil region" evidence="1">
    <location>
        <begin position="38"/>
        <end position="68"/>
    </location>
</feature>
<accession>A0A0C3BY19</accession>
<dbReference type="AlphaFoldDB" id="A0A0C3BY19"/>
<protein>
    <recommendedName>
        <fullName evidence="4">F-box domain-containing protein</fullName>
    </recommendedName>
</protein>
<organism evidence="2 3">
    <name type="scientific">Hebeloma cylindrosporum</name>
    <dbReference type="NCBI Taxonomy" id="76867"/>
    <lineage>
        <taxon>Eukaryota</taxon>
        <taxon>Fungi</taxon>
        <taxon>Dikarya</taxon>
        <taxon>Basidiomycota</taxon>
        <taxon>Agaricomycotina</taxon>
        <taxon>Agaricomycetes</taxon>
        <taxon>Agaricomycetidae</taxon>
        <taxon>Agaricales</taxon>
        <taxon>Agaricineae</taxon>
        <taxon>Hymenogastraceae</taxon>
        <taxon>Hebeloma</taxon>
    </lineage>
</organism>
<dbReference type="Gene3D" id="3.80.10.10">
    <property type="entry name" value="Ribonuclease Inhibitor"/>
    <property type="match status" value="1"/>
</dbReference>
<evidence type="ECO:0000256" key="1">
    <source>
        <dbReference type="SAM" id="Coils"/>
    </source>
</evidence>
<proteinExistence type="predicted"/>
<dbReference type="EMBL" id="KN831801">
    <property type="protein sequence ID" value="KIM36949.1"/>
    <property type="molecule type" value="Genomic_DNA"/>
</dbReference>
<dbReference type="SUPFAM" id="SSF52047">
    <property type="entry name" value="RNI-like"/>
    <property type="match status" value="1"/>
</dbReference>
<dbReference type="Proteomes" id="UP000053424">
    <property type="component" value="Unassembled WGS sequence"/>
</dbReference>
<reference evidence="2 3" key="1">
    <citation type="submission" date="2014-04" db="EMBL/GenBank/DDBJ databases">
        <authorList>
            <consortium name="DOE Joint Genome Institute"/>
            <person name="Kuo A."/>
            <person name="Gay G."/>
            <person name="Dore J."/>
            <person name="Kohler A."/>
            <person name="Nagy L.G."/>
            <person name="Floudas D."/>
            <person name="Copeland A."/>
            <person name="Barry K.W."/>
            <person name="Cichocki N."/>
            <person name="Veneault-Fourrey C."/>
            <person name="LaButti K."/>
            <person name="Lindquist E.A."/>
            <person name="Lipzen A."/>
            <person name="Lundell T."/>
            <person name="Morin E."/>
            <person name="Murat C."/>
            <person name="Sun H."/>
            <person name="Tunlid A."/>
            <person name="Henrissat B."/>
            <person name="Grigoriev I.V."/>
            <person name="Hibbett D.S."/>
            <person name="Martin F."/>
            <person name="Nordberg H.P."/>
            <person name="Cantor M.N."/>
            <person name="Hua S.X."/>
        </authorList>
    </citation>
    <scope>NUCLEOTIDE SEQUENCE [LARGE SCALE GENOMIC DNA]</scope>
    <source>
        <strain evidence="3">h7</strain>
    </source>
</reference>
<reference evidence="3" key="2">
    <citation type="submission" date="2015-01" db="EMBL/GenBank/DDBJ databases">
        <title>Evolutionary Origins and Diversification of the Mycorrhizal Mutualists.</title>
        <authorList>
            <consortium name="DOE Joint Genome Institute"/>
            <consortium name="Mycorrhizal Genomics Consortium"/>
            <person name="Kohler A."/>
            <person name="Kuo A."/>
            <person name="Nagy L.G."/>
            <person name="Floudas D."/>
            <person name="Copeland A."/>
            <person name="Barry K.W."/>
            <person name="Cichocki N."/>
            <person name="Veneault-Fourrey C."/>
            <person name="LaButti K."/>
            <person name="Lindquist E.A."/>
            <person name="Lipzen A."/>
            <person name="Lundell T."/>
            <person name="Morin E."/>
            <person name="Murat C."/>
            <person name="Riley R."/>
            <person name="Ohm R."/>
            <person name="Sun H."/>
            <person name="Tunlid A."/>
            <person name="Henrissat B."/>
            <person name="Grigoriev I.V."/>
            <person name="Hibbett D.S."/>
            <person name="Martin F."/>
        </authorList>
    </citation>
    <scope>NUCLEOTIDE SEQUENCE [LARGE SCALE GENOMIC DNA]</scope>
    <source>
        <strain evidence="3">h7</strain>
    </source>
</reference>
<dbReference type="HOGENOM" id="CLU_018544_14_1_1"/>
<evidence type="ECO:0000313" key="2">
    <source>
        <dbReference type="EMBL" id="KIM36949.1"/>
    </source>
</evidence>
<keyword evidence="1" id="KW-0175">Coiled coil</keyword>